<comment type="catalytic activity">
    <reaction evidence="12">
        <text>N-succinyl-(2S,6S)-2,6-diaminopimelate + H2O = (2S,6S)-2,6-diaminopimelate + succinate</text>
        <dbReference type="Rhea" id="RHEA:22608"/>
        <dbReference type="ChEBI" id="CHEBI:15377"/>
        <dbReference type="ChEBI" id="CHEBI:30031"/>
        <dbReference type="ChEBI" id="CHEBI:57609"/>
        <dbReference type="ChEBI" id="CHEBI:58087"/>
        <dbReference type="EC" id="3.5.1.18"/>
    </reaction>
</comment>
<protein>
    <recommendedName>
        <fullName evidence="6">Probable succinyl-diaminopimelate desuccinylase</fullName>
        <ecNumber evidence="5">3.5.1.18</ecNumber>
    </recommendedName>
</protein>
<accession>A0A1U9NIE3</accession>
<dbReference type="KEGG" id="alus:STSP2_00705"/>
<dbReference type="Gene3D" id="3.30.70.360">
    <property type="match status" value="1"/>
</dbReference>
<dbReference type="EC" id="3.5.1.18" evidence="5"/>
<evidence type="ECO:0000256" key="9">
    <source>
        <dbReference type="ARBA" id="ARBA00022801"/>
    </source>
</evidence>
<dbReference type="CDD" id="cd08659">
    <property type="entry name" value="M20_ArgE_DapE-like"/>
    <property type="match status" value="1"/>
</dbReference>
<dbReference type="PANTHER" id="PTHR43808">
    <property type="entry name" value="ACETYLORNITHINE DEACETYLASE"/>
    <property type="match status" value="1"/>
</dbReference>
<feature type="domain" description="Peptidase M20 dimerisation" evidence="13">
    <location>
        <begin position="160"/>
        <end position="266"/>
    </location>
</feature>
<comment type="similarity">
    <text evidence="4">Belongs to the peptidase M20A family.</text>
</comment>
<dbReference type="PANTHER" id="PTHR43808:SF8">
    <property type="entry name" value="PEPTIDASE M20 DIMERISATION DOMAIN-CONTAINING PROTEIN"/>
    <property type="match status" value="1"/>
</dbReference>
<keyword evidence="7" id="KW-0028">Amino-acid biosynthesis</keyword>
<evidence type="ECO:0000256" key="12">
    <source>
        <dbReference type="ARBA" id="ARBA00051301"/>
    </source>
</evidence>
<dbReference type="Gene3D" id="3.40.630.10">
    <property type="entry name" value="Zn peptidases"/>
    <property type="match status" value="1"/>
</dbReference>
<keyword evidence="9 14" id="KW-0378">Hydrolase</keyword>
<evidence type="ECO:0000256" key="11">
    <source>
        <dbReference type="ARBA" id="ARBA00023285"/>
    </source>
</evidence>
<organism evidence="14 15">
    <name type="scientific">Anaerohalosphaera lusitana</name>
    <dbReference type="NCBI Taxonomy" id="1936003"/>
    <lineage>
        <taxon>Bacteria</taxon>
        <taxon>Pseudomonadati</taxon>
        <taxon>Planctomycetota</taxon>
        <taxon>Phycisphaerae</taxon>
        <taxon>Sedimentisphaerales</taxon>
        <taxon>Anaerohalosphaeraceae</taxon>
        <taxon>Anaerohalosphaera</taxon>
    </lineage>
</organism>
<dbReference type="NCBIfam" id="TIGR01910">
    <property type="entry name" value="DapE-ArgE"/>
    <property type="match status" value="1"/>
</dbReference>
<dbReference type="GO" id="GO:0009089">
    <property type="term" value="P:lysine biosynthetic process via diaminopimelate"/>
    <property type="evidence" value="ECO:0007669"/>
    <property type="project" value="UniProtKB-UniPathway"/>
</dbReference>
<name>A0A1U9NIE3_9BACT</name>
<evidence type="ECO:0000256" key="5">
    <source>
        <dbReference type="ARBA" id="ARBA00011921"/>
    </source>
</evidence>
<dbReference type="EMBL" id="CP019791">
    <property type="protein sequence ID" value="AQT67557.1"/>
    <property type="molecule type" value="Genomic_DNA"/>
</dbReference>
<comment type="pathway">
    <text evidence="3">Amino-acid biosynthesis; L-lysine biosynthesis via DAP pathway; LL-2,6-diaminopimelate from (S)-tetrahydrodipicolinate (succinylase route): step 3/3.</text>
</comment>
<dbReference type="STRING" id="1936003.STSP2_00705"/>
<dbReference type="PROSITE" id="PS00758">
    <property type="entry name" value="ARGE_DAPE_CPG2_1"/>
    <property type="match status" value="1"/>
</dbReference>
<dbReference type="InterPro" id="IPR011650">
    <property type="entry name" value="Peptidase_M20_dimer"/>
</dbReference>
<evidence type="ECO:0000256" key="2">
    <source>
        <dbReference type="ARBA" id="ARBA00001947"/>
    </source>
</evidence>
<evidence type="ECO:0000256" key="1">
    <source>
        <dbReference type="ARBA" id="ARBA00001941"/>
    </source>
</evidence>
<dbReference type="PROSITE" id="PS00759">
    <property type="entry name" value="ARGE_DAPE_CPG2_2"/>
    <property type="match status" value="1"/>
</dbReference>
<dbReference type="AlphaFoldDB" id="A0A1U9NIE3"/>
<sequence>MARSTADIGELRAAKVLRDYLEPLGIDCDVDCWDTCRANFTAHLGSNGDRPGLLFAGHLDVVPPGDAVWSHPPFEPAEVEGKMYGRGTADMKSGLAAVAAAIAEIKNEDTELAGDVIFTATADEETGSYGIKRFIEKRTPHLSRLQGIVVPEPTGLEIVTGHRGILWLEFRTHGKTAHGSMPELGVNAITRMLPLLNKLNGYELPADEDPMLGRSTLSINEIHGGKATNVVPDACSLKIDIRTLPQQSQEGLIEHFQQMVRKIGVEHADFDADIEVIKSVEALLTDSNCEFVKSLRRATEGKKPGIVSYTTDGPWLAELGVPVVIFGPGEPSACHKPDEYVELDQLERAKDHYKDLILECLA</sequence>
<evidence type="ECO:0000256" key="8">
    <source>
        <dbReference type="ARBA" id="ARBA00022723"/>
    </source>
</evidence>
<evidence type="ECO:0000313" key="14">
    <source>
        <dbReference type="EMBL" id="AQT67557.1"/>
    </source>
</evidence>
<dbReference type="SUPFAM" id="SSF55031">
    <property type="entry name" value="Bacterial exopeptidase dimerisation domain"/>
    <property type="match status" value="1"/>
</dbReference>
<gene>
    <name evidence="14" type="primary">dapE</name>
    <name evidence="14" type="ORF">STSP2_00705</name>
</gene>
<evidence type="ECO:0000256" key="10">
    <source>
        <dbReference type="ARBA" id="ARBA00022833"/>
    </source>
</evidence>
<evidence type="ECO:0000256" key="6">
    <source>
        <dbReference type="ARBA" id="ARBA00016853"/>
    </source>
</evidence>
<dbReference type="Proteomes" id="UP000189674">
    <property type="component" value="Chromosome"/>
</dbReference>
<dbReference type="GO" id="GO:0009014">
    <property type="term" value="F:succinyl-diaminopimelate desuccinylase activity"/>
    <property type="evidence" value="ECO:0007669"/>
    <property type="project" value="UniProtKB-EC"/>
</dbReference>
<evidence type="ECO:0000256" key="7">
    <source>
        <dbReference type="ARBA" id="ARBA00022605"/>
    </source>
</evidence>
<keyword evidence="8" id="KW-0479">Metal-binding</keyword>
<dbReference type="GO" id="GO:0046872">
    <property type="term" value="F:metal ion binding"/>
    <property type="evidence" value="ECO:0007669"/>
    <property type="project" value="UniProtKB-KW"/>
</dbReference>
<dbReference type="InterPro" id="IPR036264">
    <property type="entry name" value="Bact_exopeptidase_dim_dom"/>
</dbReference>
<proteinExistence type="inferred from homology"/>
<evidence type="ECO:0000259" key="13">
    <source>
        <dbReference type="Pfam" id="PF07687"/>
    </source>
</evidence>
<reference evidence="15" key="1">
    <citation type="submission" date="2017-02" db="EMBL/GenBank/DDBJ databases">
        <title>Comparative genomics and description of representatives of a novel lineage of planctomycetes thriving in anoxic sediments.</title>
        <authorList>
            <person name="Spring S."/>
            <person name="Bunk B."/>
            <person name="Sproer C."/>
        </authorList>
    </citation>
    <scope>NUCLEOTIDE SEQUENCE [LARGE SCALE GENOMIC DNA]</scope>
    <source>
        <strain evidence="15">ST-NAGAB-D1</strain>
    </source>
</reference>
<comment type="cofactor">
    <cofactor evidence="2">
        <name>Zn(2+)</name>
        <dbReference type="ChEBI" id="CHEBI:29105"/>
    </cofactor>
</comment>
<keyword evidence="15" id="KW-1185">Reference proteome</keyword>
<dbReference type="InterPro" id="IPR001261">
    <property type="entry name" value="ArgE/DapE_CS"/>
</dbReference>
<dbReference type="SUPFAM" id="SSF53187">
    <property type="entry name" value="Zn-dependent exopeptidases"/>
    <property type="match status" value="1"/>
</dbReference>
<dbReference type="InterPro" id="IPR050072">
    <property type="entry name" value="Peptidase_M20A"/>
</dbReference>
<dbReference type="InterPro" id="IPR010182">
    <property type="entry name" value="ArgE/DapE"/>
</dbReference>
<keyword evidence="11" id="KW-0170">Cobalt</keyword>
<dbReference type="Pfam" id="PF01546">
    <property type="entry name" value="Peptidase_M20"/>
    <property type="match status" value="1"/>
</dbReference>
<comment type="cofactor">
    <cofactor evidence="1">
        <name>Co(2+)</name>
        <dbReference type="ChEBI" id="CHEBI:48828"/>
    </cofactor>
</comment>
<dbReference type="UniPathway" id="UPA00034">
    <property type="reaction ID" value="UER00021"/>
</dbReference>
<evidence type="ECO:0000256" key="3">
    <source>
        <dbReference type="ARBA" id="ARBA00005130"/>
    </source>
</evidence>
<evidence type="ECO:0000313" key="15">
    <source>
        <dbReference type="Proteomes" id="UP000189674"/>
    </source>
</evidence>
<dbReference type="InterPro" id="IPR002933">
    <property type="entry name" value="Peptidase_M20"/>
</dbReference>
<dbReference type="Pfam" id="PF07687">
    <property type="entry name" value="M20_dimer"/>
    <property type="match status" value="1"/>
</dbReference>
<keyword evidence="10" id="KW-0862">Zinc</keyword>
<evidence type="ECO:0000256" key="4">
    <source>
        <dbReference type="ARBA" id="ARBA00006247"/>
    </source>
</evidence>